<dbReference type="PANTHER" id="PTHR42752:SF1">
    <property type="entry name" value="IMIDAZOLONEPROPIONASE-RELATED"/>
    <property type="match status" value="1"/>
</dbReference>
<keyword evidence="5 7" id="KW-0862">Zinc</keyword>
<feature type="binding site" evidence="7">
    <location>
        <position position="255"/>
    </location>
    <ligand>
        <name>4-imidazolone-5-propanoate</name>
        <dbReference type="ChEBI" id="CHEBI:77893"/>
    </ligand>
</feature>
<comment type="caution">
    <text evidence="9">The sequence shown here is derived from an EMBL/GenBank/DDBJ whole genome shotgun (WGS) entry which is preliminary data.</text>
</comment>
<comment type="pathway">
    <text evidence="7">Amino-acid degradation; L-histidine degradation into L-glutamate; N-formimidoyl-L-glutamate from L-histidine: step 3/3.</text>
</comment>
<dbReference type="SUPFAM" id="SSF51556">
    <property type="entry name" value="Metallo-dependent hydrolases"/>
    <property type="match status" value="1"/>
</dbReference>
<feature type="binding site" evidence="7">
    <location>
        <position position="328"/>
    </location>
    <ligand>
        <name>N-formimidoyl-L-glutamate</name>
        <dbReference type="ChEBI" id="CHEBI:58928"/>
    </ligand>
</feature>
<feature type="binding site" evidence="7">
    <location>
        <position position="252"/>
    </location>
    <ligand>
        <name>Zn(2+)</name>
        <dbReference type="ChEBI" id="CHEBI:29105"/>
    </ligand>
</feature>
<dbReference type="GO" id="GO:0050480">
    <property type="term" value="F:imidazolonepropionase activity"/>
    <property type="evidence" value="ECO:0007669"/>
    <property type="project" value="UniProtKB-UniRule"/>
</dbReference>
<evidence type="ECO:0000256" key="5">
    <source>
        <dbReference type="ARBA" id="ARBA00022833"/>
    </source>
</evidence>
<accession>A0A9D2J1D2</accession>
<dbReference type="Gene3D" id="2.30.40.10">
    <property type="entry name" value="Urease, subunit C, domain 1"/>
    <property type="match status" value="1"/>
</dbReference>
<comment type="similarity">
    <text evidence="7">Belongs to the metallo-dependent hydrolases superfamily. HutI family.</text>
</comment>
<evidence type="ECO:0000256" key="2">
    <source>
        <dbReference type="ARBA" id="ARBA00022723"/>
    </source>
</evidence>
<keyword evidence="3 7" id="KW-0378">Hydrolase</keyword>
<feature type="domain" description="Amidohydrolase-related" evidence="8">
    <location>
        <begin position="72"/>
        <end position="412"/>
    </location>
</feature>
<evidence type="ECO:0000313" key="9">
    <source>
        <dbReference type="EMBL" id="HIZ32662.1"/>
    </source>
</evidence>
<dbReference type="GO" id="GO:0005737">
    <property type="term" value="C:cytoplasm"/>
    <property type="evidence" value="ECO:0007669"/>
    <property type="project" value="UniProtKB-SubCell"/>
</dbReference>
<feature type="binding site" evidence="7">
    <location>
        <position position="326"/>
    </location>
    <ligand>
        <name>Fe(3+)</name>
        <dbReference type="ChEBI" id="CHEBI:29034"/>
    </ligand>
</feature>
<feature type="binding site" evidence="7">
    <location>
        <position position="187"/>
    </location>
    <ligand>
        <name>4-imidazolone-5-propanoate</name>
        <dbReference type="ChEBI" id="CHEBI:77893"/>
    </ligand>
</feature>
<dbReference type="NCBIfam" id="TIGR01224">
    <property type="entry name" value="hutI"/>
    <property type="match status" value="1"/>
</dbReference>
<feature type="binding site" evidence="7">
    <location>
        <position position="331"/>
    </location>
    <ligand>
        <name>4-imidazolone-5-propanoate</name>
        <dbReference type="ChEBI" id="CHEBI:77893"/>
    </ligand>
</feature>
<evidence type="ECO:0000259" key="8">
    <source>
        <dbReference type="Pfam" id="PF01979"/>
    </source>
</evidence>
<feature type="binding site" evidence="7">
    <location>
        <position position="330"/>
    </location>
    <ligand>
        <name>N-formimidoyl-L-glutamate</name>
        <dbReference type="ChEBI" id="CHEBI:58928"/>
    </ligand>
</feature>
<dbReference type="InterPro" id="IPR011059">
    <property type="entry name" value="Metal-dep_hydrolase_composite"/>
</dbReference>
<feature type="binding site" evidence="7">
    <location>
        <position position="80"/>
    </location>
    <ligand>
        <name>Zn(2+)</name>
        <dbReference type="ChEBI" id="CHEBI:29105"/>
    </ligand>
</feature>
<keyword evidence="4 7" id="KW-0369">Histidine metabolism</keyword>
<keyword evidence="6 7" id="KW-0408">Iron</keyword>
<feature type="binding site" evidence="7">
    <location>
        <position position="252"/>
    </location>
    <ligand>
        <name>Fe(3+)</name>
        <dbReference type="ChEBI" id="CHEBI:29034"/>
    </ligand>
</feature>
<comment type="function">
    <text evidence="7">Catalyzes the hydrolytic cleavage of the carbon-nitrogen bond in imidazolone-5-propanoate to yield N-formimidoyl-L-glutamate. It is the third step in the universal histidine degradation pathway.</text>
</comment>
<comment type="cofactor">
    <cofactor evidence="7">
        <name>Zn(2+)</name>
        <dbReference type="ChEBI" id="CHEBI:29105"/>
    </cofactor>
    <cofactor evidence="7">
        <name>Fe(3+)</name>
        <dbReference type="ChEBI" id="CHEBI:29034"/>
    </cofactor>
    <text evidence="7">Binds 1 zinc or iron ion per subunit.</text>
</comment>
<evidence type="ECO:0000256" key="1">
    <source>
        <dbReference type="ARBA" id="ARBA00012864"/>
    </source>
</evidence>
<reference evidence="9" key="2">
    <citation type="submission" date="2021-04" db="EMBL/GenBank/DDBJ databases">
        <authorList>
            <person name="Gilroy R."/>
        </authorList>
    </citation>
    <scope>NUCLEOTIDE SEQUENCE</scope>
    <source>
        <strain evidence="9">ChiHjej9B8-1298</strain>
    </source>
</reference>
<dbReference type="Pfam" id="PF01979">
    <property type="entry name" value="Amidohydro_1"/>
    <property type="match status" value="1"/>
</dbReference>
<dbReference type="InterPro" id="IPR006680">
    <property type="entry name" value="Amidohydro-rel"/>
</dbReference>
<dbReference type="CDD" id="cd01296">
    <property type="entry name" value="Imidazolone-5PH"/>
    <property type="match status" value="1"/>
</dbReference>
<evidence type="ECO:0000256" key="7">
    <source>
        <dbReference type="HAMAP-Rule" id="MF_00372"/>
    </source>
</evidence>
<feature type="binding site" evidence="7">
    <location>
        <position position="82"/>
    </location>
    <ligand>
        <name>Zn(2+)</name>
        <dbReference type="ChEBI" id="CHEBI:29105"/>
    </ligand>
</feature>
<dbReference type="FunFam" id="3.20.20.140:FF:000007">
    <property type="entry name" value="Imidazolonepropionase"/>
    <property type="match status" value="1"/>
</dbReference>
<dbReference type="EC" id="3.5.2.7" evidence="1 7"/>
<reference evidence="9" key="1">
    <citation type="journal article" date="2021" name="PeerJ">
        <title>Extensive microbial diversity within the chicken gut microbiome revealed by metagenomics and culture.</title>
        <authorList>
            <person name="Gilroy R."/>
            <person name="Ravi A."/>
            <person name="Getino M."/>
            <person name="Pursley I."/>
            <person name="Horton D.L."/>
            <person name="Alikhan N.F."/>
            <person name="Baker D."/>
            <person name="Gharbi K."/>
            <person name="Hall N."/>
            <person name="Watson M."/>
            <person name="Adriaenssens E.M."/>
            <person name="Foster-Nyarko E."/>
            <person name="Jarju S."/>
            <person name="Secka A."/>
            <person name="Antonio M."/>
            <person name="Oren A."/>
            <person name="Chaudhuri R.R."/>
            <person name="La Ragione R."/>
            <person name="Hildebrand F."/>
            <person name="Pallen M.J."/>
        </authorList>
    </citation>
    <scope>NUCLEOTIDE SEQUENCE</scope>
    <source>
        <strain evidence="9">ChiHjej9B8-1298</strain>
    </source>
</reference>
<dbReference type="InterPro" id="IPR032466">
    <property type="entry name" value="Metal_Hydrolase"/>
</dbReference>
<dbReference type="InterPro" id="IPR005920">
    <property type="entry name" value="HutI"/>
</dbReference>
<feature type="binding site" evidence="7">
    <location>
        <position position="152"/>
    </location>
    <ligand>
        <name>N-formimidoyl-L-glutamate</name>
        <dbReference type="ChEBI" id="CHEBI:58928"/>
    </ligand>
</feature>
<feature type="binding site" evidence="7">
    <location>
        <position position="89"/>
    </location>
    <ligand>
        <name>4-imidazolone-5-propanoate</name>
        <dbReference type="ChEBI" id="CHEBI:77893"/>
    </ligand>
</feature>
<keyword evidence="7" id="KW-0963">Cytoplasm</keyword>
<dbReference type="AlphaFoldDB" id="A0A9D2J1D2"/>
<feature type="binding site" evidence="7">
    <location>
        <position position="152"/>
    </location>
    <ligand>
        <name>4-imidazolone-5-propanoate</name>
        <dbReference type="ChEBI" id="CHEBI:77893"/>
    </ligand>
</feature>
<dbReference type="HAMAP" id="MF_00372">
    <property type="entry name" value="HutI"/>
    <property type="match status" value="1"/>
</dbReference>
<organism evidence="9 10">
    <name type="scientific">Candidatus Bacteroides merdigallinarum</name>
    <dbReference type="NCBI Taxonomy" id="2838473"/>
    <lineage>
        <taxon>Bacteria</taxon>
        <taxon>Pseudomonadati</taxon>
        <taxon>Bacteroidota</taxon>
        <taxon>Bacteroidia</taxon>
        <taxon>Bacteroidales</taxon>
        <taxon>Bacteroidaceae</taxon>
        <taxon>Bacteroides</taxon>
    </lineage>
</organism>
<dbReference type="GO" id="GO:0008270">
    <property type="term" value="F:zinc ion binding"/>
    <property type="evidence" value="ECO:0007669"/>
    <property type="project" value="UniProtKB-UniRule"/>
</dbReference>
<sequence>MTENLIIFNARLVTPQGFSARKGREMGELLVLDNATVEVTDGLITYVGPNRGEERDGYYQHYWHYNARGRCVLPGFVDSHTHFVFGGERAEEFGWRLRGDSYMDIMRRGGGIVSTVKATRACNHIQLRNRAETLLKRMSQMGVTTVEGKSGYGLDKDTELEMLRVMRCLHNDEHRRVDIIPTFLGAHAVPEEYRGHTDDYVDFLIREVMPQVRKQHLAEFCDVFCEEGVFSIEQSRRLLTAARDMGFGLKLHADEIVPLGGAELAAELGAVSADHLLHASDAGIRALAEQETVATLLPLTAFALREPYARGREMIDAGCAVALATDLNPGSCFSGSIPLTFALACIYMHLSIEEAITALTLNGAAALGRADRIGSIEVGKQGDLVVLNTDNHHFLTYYIGMNCVYTTIKGGVIYPT</sequence>
<dbReference type="EMBL" id="DXBX01000027">
    <property type="protein sequence ID" value="HIZ32662.1"/>
    <property type="molecule type" value="Genomic_DNA"/>
</dbReference>
<feature type="binding site" evidence="7">
    <location>
        <position position="82"/>
    </location>
    <ligand>
        <name>Fe(3+)</name>
        <dbReference type="ChEBI" id="CHEBI:29034"/>
    </ligand>
</feature>
<dbReference type="GO" id="GO:0019556">
    <property type="term" value="P:L-histidine catabolic process to glutamate and formamide"/>
    <property type="evidence" value="ECO:0007669"/>
    <property type="project" value="UniProtKB-UniRule"/>
</dbReference>
<evidence type="ECO:0000256" key="6">
    <source>
        <dbReference type="ARBA" id="ARBA00023004"/>
    </source>
</evidence>
<feature type="binding site" evidence="7">
    <location>
        <position position="326"/>
    </location>
    <ligand>
        <name>Zn(2+)</name>
        <dbReference type="ChEBI" id="CHEBI:29105"/>
    </ligand>
</feature>
<evidence type="ECO:0000256" key="4">
    <source>
        <dbReference type="ARBA" id="ARBA00022808"/>
    </source>
</evidence>
<comment type="subcellular location">
    <subcellularLocation>
        <location evidence="7">Cytoplasm</location>
    </subcellularLocation>
</comment>
<name>A0A9D2J1D2_9BACE</name>
<keyword evidence="2 7" id="KW-0479">Metal-binding</keyword>
<dbReference type="Gene3D" id="3.20.20.140">
    <property type="entry name" value="Metal-dependent hydrolases"/>
    <property type="match status" value="1"/>
</dbReference>
<dbReference type="Proteomes" id="UP000824028">
    <property type="component" value="Unassembled WGS sequence"/>
</dbReference>
<dbReference type="PANTHER" id="PTHR42752">
    <property type="entry name" value="IMIDAZOLONEPROPIONASE"/>
    <property type="match status" value="1"/>
</dbReference>
<feature type="binding site" evidence="7">
    <location>
        <position position="80"/>
    </location>
    <ligand>
        <name>Fe(3+)</name>
        <dbReference type="ChEBI" id="CHEBI:29034"/>
    </ligand>
</feature>
<proteinExistence type="inferred from homology"/>
<evidence type="ECO:0000313" key="10">
    <source>
        <dbReference type="Proteomes" id="UP000824028"/>
    </source>
</evidence>
<dbReference type="GO" id="GO:0005506">
    <property type="term" value="F:iron ion binding"/>
    <property type="evidence" value="ECO:0007669"/>
    <property type="project" value="UniProtKB-UniRule"/>
</dbReference>
<dbReference type="SUPFAM" id="SSF51338">
    <property type="entry name" value="Composite domain of metallo-dependent hydrolases"/>
    <property type="match status" value="1"/>
</dbReference>
<evidence type="ECO:0000256" key="3">
    <source>
        <dbReference type="ARBA" id="ARBA00022801"/>
    </source>
</evidence>
<gene>
    <name evidence="7 9" type="primary">hutI</name>
    <name evidence="9" type="ORF">H9814_03815</name>
</gene>
<comment type="catalytic activity">
    <reaction evidence="7">
        <text>4-imidazolone-5-propanoate + H2O = N-formimidoyl-L-glutamate</text>
        <dbReference type="Rhea" id="RHEA:23660"/>
        <dbReference type="ChEBI" id="CHEBI:15377"/>
        <dbReference type="ChEBI" id="CHEBI:58928"/>
        <dbReference type="ChEBI" id="CHEBI:77893"/>
        <dbReference type="EC" id="3.5.2.7"/>
    </reaction>
</comment>
<protein>
    <recommendedName>
        <fullName evidence="1 7">Imidazolonepropionase</fullName>
        <ecNumber evidence="1 7">3.5.2.7</ecNumber>
    </recommendedName>
    <alternativeName>
        <fullName evidence="7">Imidazolone-5-propionate hydrolase</fullName>
    </alternativeName>
</protein>